<dbReference type="InterPro" id="IPR054514">
    <property type="entry name" value="RhiE-like_linker"/>
</dbReference>
<gene>
    <name evidence="12" type="ORF">ABZ568_43010</name>
</gene>
<comment type="subcellular location">
    <subcellularLocation>
        <location evidence="1">Cytoplasm</location>
    </subcellularLocation>
</comment>
<keyword evidence="3" id="KW-0596">Phosphopantetheine</keyword>
<evidence type="ECO:0000259" key="11">
    <source>
        <dbReference type="PROSITE" id="PS52004"/>
    </source>
</evidence>
<dbReference type="Pfam" id="PF08659">
    <property type="entry name" value="KR"/>
    <property type="match status" value="1"/>
</dbReference>
<dbReference type="PROSITE" id="PS00012">
    <property type="entry name" value="PHOSPHOPANTETHEINE"/>
    <property type="match status" value="1"/>
</dbReference>
<feature type="region of interest" description="Disordered" evidence="9">
    <location>
        <begin position="748"/>
        <end position="770"/>
    </location>
</feature>
<evidence type="ECO:0000313" key="13">
    <source>
        <dbReference type="Proteomes" id="UP001550603"/>
    </source>
</evidence>
<dbReference type="EMBL" id="JBEYBN010000160">
    <property type="protein sequence ID" value="MEU2273102.1"/>
    <property type="molecule type" value="Genomic_DNA"/>
</dbReference>
<dbReference type="PANTHER" id="PTHR43775:SF37">
    <property type="entry name" value="SI:DKEY-61P9.11"/>
    <property type="match status" value="1"/>
</dbReference>
<dbReference type="RefSeq" id="WP_359795263.1">
    <property type="nucleotide sequence ID" value="NZ_JBEYBN010000160.1"/>
</dbReference>
<dbReference type="InterPro" id="IPR057326">
    <property type="entry name" value="KR_dom"/>
</dbReference>
<dbReference type="InterPro" id="IPR049490">
    <property type="entry name" value="C883_1060-like_KR_N"/>
</dbReference>
<dbReference type="SUPFAM" id="SSF53901">
    <property type="entry name" value="Thiolase-like"/>
    <property type="match status" value="1"/>
</dbReference>
<feature type="compositionally biased region" description="Low complexity" evidence="9">
    <location>
        <begin position="633"/>
        <end position="647"/>
    </location>
</feature>
<dbReference type="SMART" id="SM01294">
    <property type="entry name" value="PKS_PP_betabranch"/>
    <property type="match status" value="1"/>
</dbReference>
<keyword evidence="7" id="KW-0677">Repeat</keyword>
<dbReference type="SUPFAM" id="SSF47336">
    <property type="entry name" value="ACP-like"/>
    <property type="match status" value="1"/>
</dbReference>
<dbReference type="SMART" id="SM00823">
    <property type="entry name" value="PKS_PP"/>
    <property type="match status" value="1"/>
</dbReference>
<dbReference type="InterPro" id="IPR014031">
    <property type="entry name" value="Ketoacyl_synth_C"/>
</dbReference>
<feature type="compositionally biased region" description="Pro residues" evidence="9">
    <location>
        <begin position="752"/>
        <end position="762"/>
    </location>
</feature>
<dbReference type="InterPro" id="IPR050091">
    <property type="entry name" value="PKS_NRPS_Biosynth_Enz"/>
</dbReference>
<evidence type="ECO:0000256" key="3">
    <source>
        <dbReference type="ARBA" id="ARBA00022450"/>
    </source>
</evidence>
<dbReference type="SMART" id="SM00825">
    <property type="entry name" value="PKS_KS"/>
    <property type="match status" value="1"/>
</dbReference>
<evidence type="ECO:0000313" key="12">
    <source>
        <dbReference type="EMBL" id="MEU2273102.1"/>
    </source>
</evidence>
<dbReference type="InterPro" id="IPR016039">
    <property type="entry name" value="Thiolase-like"/>
</dbReference>
<dbReference type="PROSITE" id="PS50075">
    <property type="entry name" value="CARRIER"/>
    <property type="match status" value="1"/>
</dbReference>
<keyword evidence="13" id="KW-1185">Reference proteome</keyword>
<comment type="pathway">
    <text evidence="2">Antibiotic biosynthesis.</text>
</comment>
<evidence type="ECO:0000256" key="5">
    <source>
        <dbReference type="ARBA" id="ARBA00022553"/>
    </source>
</evidence>
<evidence type="ECO:0000256" key="2">
    <source>
        <dbReference type="ARBA" id="ARBA00004792"/>
    </source>
</evidence>
<dbReference type="Proteomes" id="UP001550603">
    <property type="component" value="Unassembled WGS sequence"/>
</dbReference>
<comment type="caution">
    <text evidence="12">The sequence shown here is derived from an EMBL/GenBank/DDBJ whole genome shotgun (WGS) entry which is preliminary data.</text>
</comment>
<evidence type="ECO:0000256" key="1">
    <source>
        <dbReference type="ARBA" id="ARBA00004496"/>
    </source>
</evidence>
<dbReference type="CDD" id="cd00833">
    <property type="entry name" value="PKS"/>
    <property type="match status" value="1"/>
</dbReference>
<dbReference type="Gene3D" id="1.10.1240.100">
    <property type="match status" value="1"/>
</dbReference>
<accession>A0ABV2YA10</accession>
<dbReference type="SMART" id="SM00822">
    <property type="entry name" value="PKS_KR"/>
    <property type="match status" value="1"/>
</dbReference>
<dbReference type="SUPFAM" id="SSF51735">
    <property type="entry name" value="NAD(P)-binding Rossmann-fold domains"/>
    <property type="match status" value="2"/>
</dbReference>
<dbReference type="PROSITE" id="PS00606">
    <property type="entry name" value="KS3_1"/>
    <property type="match status" value="1"/>
</dbReference>
<keyword evidence="4" id="KW-0963">Cytoplasm</keyword>
<dbReference type="CDD" id="cd08953">
    <property type="entry name" value="KR_2_SDR_x"/>
    <property type="match status" value="1"/>
</dbReference>
<dbReference type="InterPro" id="IPR036736">
    <property type="entry name" value="ACP-like_sf"/>
</dbReference>
<reference evidence="12 13" key="1">
    <citation type="submission" date="2024-06" db="EMBL/GenBank/DDBJ databases">
        <title>The Natural Products Discovery Center: Release of the First 8490 Sequenced Strains for Exploring Actinobacteria Biosynthetic Diversity.</title>
        <authorList>
            <person name="Kalkreuter E."/>
            <person name="Kautsar S.A."/>
            <person name="Yang D."/>
            <person name="Bader C.D."/>
            <person name="Teijaro C.N."/>
            <person name="Fluegel L."/>
            <person name="Davis C.M."/>
            <person name="Simpson J.R."/>
            <person name="Lauterbach L."/>
            <person name="Steele A.D."/>
            <person name="Gui C."/>
            <person name="Meng S."/>
            <person name="Li G."/>
            <person name="Viehrig K."/>
            <person name="Ye F."/>
            <person name="Su P."/>
            <person name="Kiefer A.F."/>
            <person name="Nichols A."/>
            <person name="Cepeda A.J."/>
            <person name="Yan W."/>
            <person name="Fan B."/>
            <person name="Jiang Y."/>
            <person name="Adhikari A."/>
            <person name="Zheng C.-J."/>
            <person name="Schuster L."/>
            <person name="Cowan T.M."/>
            <person name="Smanski M.J."/>
            <person name="Chevrette M.G."/>
            <person name="De Carvalho L.P.S."/>
            <person name="Shen B."/>
        </authorList>
    </citation>
    <scope>NUCLEOTIDE SEQUENCE [LARGE SCALE GENOMIC DNA]</scope>
    <source>
        <strain evidence="12 13">NPDC019583</strain>
    </source>
</reference>
<feature type="domain" description="Ketosynthase family 3 (KS3)" evidence="11">
    <location>
        <begin position="25"/>
        <end position="470"/>
    </location>
</feature>
<dbReference type="Gene3D" id="3.40.50.720">
    <property type="entry name" value="NAD(P)-binding Rossmann-like Domain"/>
    <property type="match status" value="1"/>
</dbReference>
<dbReference type="PROSITE" id="PS52004">
    <property type="entry name" value="KS3_2"/>
    <property type="match status" value="1"/>
</dbReference>
<dbReference type="Pfam" id="PF00550">
    <property type="entry name" value="PP-binding"/>
    <property type="match status" value="1"/>
</dbReference>
<keyword evidence="8" id="KW-0012">Acyltransferase</keyword>
<dbReference type="InterPro" id="IPR036291">
    <property type="entry name" value="NAD(P)-bd_dom_sf"/>
</dbReference>
<dbReference type="InterPro" id="IPR018201">
    <property type="entry name" value="Ketoacyl_synth_AS"/>
</dbReference>
<evidence type="ECO:0000256" key="9">
    <source>
        <dbReference type="SAM" id="MobiDB-lite"/>
    </source>
</evidence>
<evidence type="ECO:0000256" key="7">
    <source>
        <dbReference type="ARBA" id="ARBA00022737"/>
    </source>
</evidence>
<feature type="domain" description="Carrier" evidence="10">
    <location>
        <begin position="670"/>
        <end position="745"/>
    </location>
</feature>
<dbReference type="Gene3D" id="3.40.47.10">
    <property type="match status" value="1"/>
</dbReference>
<dbReference type="InterPro" id="IPR014030">
    <property type="entry name" value="Ketoacyl_synth_N"/>
</dbReference>
<dbReference type="Gene3D" id="1.10.1200.10">
    <property type="entry name" value="ACP-like"/>
    <property type="match status" value="1"/>
</dbReference>
<organism evidence="12 13">
    <name type="scientific">Streptomyces olindensis</name>
    <dbReference type="NCBI Taxonomy" id="358823"/>
    <lineage>
        <taxon>Bacteria</taxon>
        <taxon>Bacillati</taxon>
        <taxon>Actinomycetota</taxon>
        <taxon>Actinomycetes</taxon>
        <taxon>Kitasatosporales</taxon>
        <taxon>Streptomycetaceae</taxon>
        <taxon>Streptomyces</taxon>
    </lineage>
</organism>
<feature type="region of interest" description="Disordered" evidence="9">
    <location>
        <begin position="629"/>
        <end position="650"/>
    </location>
</feature>
<dbReference type="InterPro" id="IPR020841">
    <property type="entry name" value="PKS_Beta-ketoAc_synthase_dom"/>
</dbReference>
<dbReference type="Pfam" id="PF21394">
    <property type="entry name" value="Beta-ketacyl_N"/>
    <property type="match status" value="1"/>
</dbReference>
<name>A0ABV2YA10_9ACTN</name>
<evidence type="ECO:0000256" key="8">
    <source>
        <dbReference type="ARBA" id="ARBA00023315"/>
    </source>
</evidence>
<evidence type="ECO:0000259" key="10">
    <source>
        <dbReference type="PROSITE" id="PS50075"/>
    </source>
</evidence>
<dbReference type="InterPro" id="IPR013968">
    <property type="entry name" value="PKS_KR"/>
</dbReference>
<dbReference type="InterPro" id="IPR009081">
    <property type="entry name" value="PP-bd_ACP"/>
</dbReference>
<dbReference type="Pfam" id="PF02801">
    <property type="entry name" value="Ketoacyl-synt_C"/>
    <property type="match status" value="1"/>
</dbReference>
<keyword evidence="5" id="KW-0597">Phosphoprotein</keyword>
<sequence>MTPAVTARAVSFRGAAGAGRDSADSADIAIIGISGRYPASPTLDDFWENLRQGRDCVGEIPLDRPGYRRYAELARERFGEAWPRWGGFLDDVDAFDAQFFHISPRDARLLDPQERLFLTTAWETLEDAGYTPASLADPRLGDRRGSVGVFAGVTYNNYQMFAGNDLDQGVWRMVTSQTFSVANRISHLLNLGGPSLTLDTACSSSLYAIHLACAAIRRGECATALAGGVNLSLHPSKYVMLAEAGFLAEDGRCRAFGEGGTGYVPAEAVGAVLLKPLERALADGDRVHAVIKGSAVNSDGRTYGYGVPNPVAQAELVRAALRDARVDAGTIGYVEAHGTGTSLGDPIEVRGLTEAYGDAAIPHRRDGRPPCAIGSVKSVIGHAEAAAGIAQVTKVVLQMRHGTLVPSLLHSPRLNPHLDLDGTPFSVQRETAPWERLRLPGPEGREAAPCRAGISSFGAGGVNVHLVLEEPPARPGPPATDPGRPLVFPLSARTPDNLRAYASRMAGFLRSLERTPPGTGPARPADVAHTLQHGREAMEHRAAFTARTLAEAIDGFDRVATGQDAPSGVHIGRRPDRSGTAPAVPATATPEETAALWARGADTDWAASPTGGRRVSLPTYPFSRERYWLEPSGGTDPARPAPAAAPGAGPGDVTDLRAVLAAVPRSERHTALATHMQRELGALLQFPPDSPPDRQRGFFELGMDSVMAVRLGNLLEESLGLVLYAGVVFDYPCIDDLAGHLLEQLDLDEPGPAAPTPTPTPGDAPADAPAPRIVHYTADWERADAPQGPGSWLTRPVLVLDADGDLTELVRRHHADAAQVIGVRPGERYTTSGTERTVRAGSAEDHADLLAGLDTPPATVLHAWTDPRTALTSVFHLSKALLRGGLRRPVRLLRLHTRTGGPADALAEAFGGFARSVEHENPRLLQQAVAVHSPDGRPADALWAACLAELAADTRSEAEVRHDERGRWVRRLRELPAQPPAPGGDAVRPGMTWVITGGAGGLGLLFAEHLAHRAPVNLLLVGRSELTDDRRTALEGIRALGSDVRYERADVADRTEVDRLLALARERWGAVHGVIHSAGVLRDALLPNKSADEIDAVLAGKVDGAVHLDEATRDDDLDVFMVFSSLAALAGNPGQADYAFASRFLNAFSRAREEKRAAGERSGASIAVVWPFWRDGGMRVDAATEGFVRRRLGLTPLENAVGVAAFDAALHHAVPEFGVVHAERAKLERLLRIEPAGTARPAAAPEDGISAVAAELEHVLAELEL</sequence>
<dbReference type="Pfam" id="PF00109">
    <property type="entry name" value="ketoacyl-synt"/>
    <property type="match status" value="1"/>
</dbReference>
<evidence type="ECO:0000256" key="4">
    <source>
        <dbReference type="ARBA" id="ARBA00022490"/>
    </source>
</evidence>
<dbReference type="PANTHER" id="PTHR43775">
    <property type="entry name" value="FATTY ACID SYNTHASE"/>
    <property type="match status" value="1"/>
</dbReference>
<dbReference type="Pfam" id="PF22336">
    <property type="entry name" value="RhiE-like_linker"/>
    <property type="match status" value="1"/>
</dbReference>
<feature type="region of interest" description="Disordered" evidence="9">
    <location>
        <begin position="564"/>
        <end position="587"/>
    </location>
</feature>
<dbReference type="InterPro" id="IPR006162">
    <property type="entry name" value="Ppantetheine_attach_site"/>
</dbReference>
<proteinExistence type="predicted"/>
<dbReference type="InterPro" id="IPR020806">
    <property type="entry name" value="PKS_PP-bd"/>
</dbReference>
<evidence type="ECO:0000256" key="6">
    <source>
        <dbReference type="ARBA" id="ARBA00022679"/>
    </source>
</evidence>
<keyword evidence="6" id="KW-0808">Transferase</keyword>
<protein>
    <submittedName>
        <fullName evidence="12">SDR family NAD(P)-dependent oxidoreductase</fullName>
    </submittedName>
</protein>